<proteinExistence type="predicted"/>
<dbReference type="InterPro" id="IPR041373">
    <property type="entry name" value="RT_RNaseH"/>
</dbReference>
<comment type="caution">
    <text evidence="8">The sequence shown here is derived from an EMBL/GenBank/DDBJ whole genome shotgun (WGS) entry which is preliminary data.</text>
</comment>
<evidence type="ECO:0000256" key="1">
    <source>
        <dbReference type="ARBA" id="ARBA00022679"/>
    </source>
</evidence>
<evidence type="ECO:0000256" key="2">
    <source>
        <dbReference type="ARBA" id="ARBA00022695"/>
    </source>
</evidence>
<evidence type="ECO:0000256" key="3">
    <source>
        <dbReference type="ARBA" id="ARBA00022722"/>
    </source>
</evidence>
<dbReference type="Proteomes" id="UP001454036">
    <property type="component" value="Unassembled WGS sequence"/>
</dbReference>
<dbReference type="SUPFAM" id="SSF56672">
    <property type="entry name" value="DNA/RNA polymerases"/>
    <property type="match status" value="1"/>
</dbReference>
<accession>A0AAV3P402</accession>
<evidence type="ECO:0000256" key="6">
    <source>
        <dbReference type="ARBA" id="ARBA00022918"/>
    </source>
</evidence>
<protein>
    <recommendedName>
        <fullName evidence="7">Reverse transcriptase RNase H-like domain-containing protein</fullName>
    </recommendedName>
</protein>
<evidence type="ECO:0000313" key="8">
    <source>
        <dbReference type="EMBL" id="GAA0145476.1"/>
    </source>
</evidence>
<organism evidence="8 9">
    <name type="scientific">Lithospermum erythrorhizon</name>
    <name type="common">Purple gromwell</name>
    <name type="synonym">Lithospermum officinale var. erythrorhizon</name>
    <dbReference type="NCBI Taxonomy" id="34254"/>
    <lineage>
        <taxon>Eukaryota</taxon>
        <taxon>Viridiplantae</taxon>
        <taxon>Streptophyta</taxon>
        <taxon>Embryophyta</taxon>
        <taxon>Tracheophyta</taxon>
        <taxon>Spermatophyta</taxon>
        <taxon>Magnoliopsida</taxon>
        <taxon>eudicotyledons</taxon>
        <taxon>Gunneridae</taxon>
        <taxon>Pentapetalae</taxon>
        <taxon>asterids</taxon>
        <taxon>lamiids</taxon>
        <taxon>Boraginales</taxon>
        <taxon>Boraginaceae</taxon>
        <taxon>Boraginoideae</taxon>
        <taxon>Lithospermeae</taxon>
        <taxon>Lithospermum</taxon>
    </lineage>
</organism>
<feature type="domain" description="Reverse transcriptase RNase H-like" evidence="7">
    <location>
        <begin position="61"/>
        <end position="159"/>
    </location>
</feature>
<dbReference type="EMBL" id="BAABME010000785">
    <property type="protein sequence ID" value="GAA0145476.1"/>
    <property type="molecule type" value="Genomic_DNA"/>
</dbReference>
<dbReference type="PANTHER" id="PTHR48475">
    <property type="entry name" value="RIBONUCLEASE H"/>
    <property type="match status" value="1"/>
</dbReference>
<gene>
    <name evidence="8" type="ORF">LIER_05659</name>
</gene>
<keyword evidence="1" id="KW-0808">Transferase</keyword>
<evidence type="ECO:0000313" key="9">
    <source>
        <dbReference type="Proteomes" id="UP001454036"/>
    </source>
</evidence>
<dbReference type="InterPro" id="IPR043128">
    <property type="entry name" value="Rev_trsase/Diguanyl_cyclase"/>
</dbReference>
<keyword evidence="4" id="KW-0255">Endonuclease</keyword>
<keyword evidence="9" id="KW-1185">Reference proteome</keyword>
<dbReference type="PANTHER" id="PTHR48475:SF2">
    <property type="entry name" value="RIBONUCLEASE H"/>
    <property type="match status" value="1"/>
</dbReference>
<evidence type="ECO:0000256" key="5">
    <source>
        <dbReference type="ARBA" id="ARBA00022801"/>
    </source>
</evidence>
<dbReference type="InterPro" id="IPR043502">
    <property type="entry name" value="DNA/RNA_pol_sf"/>
</dbReference>
<dbReference type="Gene3D" id="3.30.70.270">
    <property type="match status" value="1"/>
</dbReference>
<keyword evidence="2" id="KW-0548">Nucleotidyltransferase</keyword>
<name>A0AAV3P402_LITER</name>
<sequence length="190" mass="22017">MYDQPERNRVNPNKVAAVQAMQSSETQKEAHRLTGRIATLTQFISRAGDRSLPFFKAIKKRKEFEWTPEFSQSALSSVLIREEERVQRPVYYVSRVMRGGETRYPVTEKLVYALIVDAWKLKPYFEAHLIEVVMDQPLRKILENPSRYGRIMKWVIDLSTLHYKPSKSIKAPTLADFMVECTHGPDEGGQ</sequence>
<keyword evidence="5" id="KW-0378">Hydrolase</keyword>
<keyword evidence="6" id="KW-0695">RNA-directed DNA polymerase</keyword>
<dbReference type="AlphaFoldDB" id="A0AAV3P402"/>
<dbReference type="Pfam" id="PF17917">
    <property type="entry name" value="RT_RNaseH"/>
    <property type="match status" value="1"/>
</dbReference>
<reference evidence="8 9" key="1">
    <citation type="submission" date="2024-01" db="EMBL/GenBank/DDBJ databases">
        <title>The complete chloroplast genome sequence of Lithospermum erythrorhizon: insights into the phylogenetic relationship among Boraginaceae species and the maternal lineages of purple gromwells.</title>
        <authorList>
            <person name="Okada T."/>
            <person name="Watanabe K."/>
        </authorList>
    </citation>
    <scope>NUCLEOTIDE SEQUENCE [LARGE SCALE GENOMIC DNA]</scope>
</reference>
<evidence type="ECO:0000256" key="4">
    <source>
        <dbReference type="ARBA" id="ARBA00022759"/>
    </source>
</evidence>
<dbReference type="GO" id="GO:0004519">
    <property type="term" value="F:endonuclease activity"/>
    <property type="evidence" value="ECO:0007669"/>
    <property type="project" value="UniProtKB-KW"/>
</dbReference>
<keyword evidence="3" id="KW-0540">Nuclease</keyword>
<evidence type="ECO:0000259" key="7">
    <source>
        <dbReference type="Pfam" id="PF17917"/>
    </source>
</evidence>
<dbReference type="GO" id="GO:0003964">
    <property type="term" value="F:RNA-directed DNA polymerase activity"/>
    <property type="evidence" value="ECO:0007669"/>
    <property type="project" value="UniProtKB-KW"/>
</dbReference>
<dbReference type="GO" id="GO:0016787">
    <property type="term" value="F:hydrolase activity"/>
    <property type="evidence" value="ECO:0007669"/>
    <property type="project" value="UniProtKB-KW"/>
</dbReference>